<keyword evidence="5 6" id="KW-0472">Membrane</keyword>
<comment type="caution">
    <text evidence="8">The sequence shown here is derived from an EMBL/GenBank/DDBJ whole genome shotgun (WGS) entry which is preliminary data.</text>
</comment>
<feature type="transmembrane region" description="Helical" evidence="6">
    <location>
        <begin position="74"/>
        <end position="95"/>
    </location>
</feature>
<dbReference type="GO" id="GO:0005886">
    <property type="term" value="C:plasma membrane"/>
    <property type="evidence" value="ECO:0007669"/>
    <property type="project" value="TreeGrafter"/>
</dbReference>
<organism evidence="8">
    <name type="scientific">Desulfofervidus auxilii</name>
    <dbReference type="NCBI Taxonomy" id="1621989"/>
    <lineage>
        <taxon>Bacteria</taxon>
        <taxon>Pseudomonadati</taxon>
        <taxon>Thermodesulfobacteriota</taxon>
        <taxon>Candidatus Desulfofervidia</taxon>
        <taxon>Candidatus Desulfofervidales</taxon>
        <taxon>Candidatus Desulfofervidaceae</taxon>
        <taxon>Candidatus Desulfofervidus</taxon>
    </lineage>
</organism>
<sequence length="132" mass="15702">MQLLLIEEFLKYFLIGSIAFGVDFTVLYISTEWIGLHYLISAAFGFSIGLVVNYLFSVNWVFKYRRMKNITVEFSIFSLVGFIGLIWNEFFMWFFTYIFSGRYLLAKIPTTVLVFIWNFSARKFLLFRRKTA</sequence>
<comment type="subcellular location">
    <subcellularLocation>
        <location evidence="1">Membrane</location>
        <topology evidence="1">Multi-pass membrane protein</topology>
    </subcellularLocation>
</comment>
<dbReference type="PANTHER" id="PTHR38459:SF1">
    <property type="entry name" value="PROPHAGE BACTOPRENOL-LINKED GLUCOSE TRANSLOCASE HOMOLOG"/>
    <property type="match status" value="1"/>
</dbReference>
<evidence type="ECO:0000313" key="8">
    <source>
        <dbReference type="EMBL" id="HDD44117.1"/>
    </source>
</evidence>
<feature type="transmembrane region" description="Helical" evidence="6">
    <location>
        <begin position="36"/>
        <end position="62"/>
    </location>
</feature>
<feature type="transmembrane region" description="Helical" evidence="6">
    <location>
        <begin position="101"/>
        <end position="120"/>
    </location>
</feature>
<keyword evidence="3 6" id="KW-0812">Transmembrane</keyword>
<evidence type="ECO:0000256" key="2">
    <source>
        <dbReference type="ARBA" id="ARBA00009399"/>
    </source>
</evidence>
<feature type="domain" description="GtrA/DPMS transmembrane" evidence="7">
    <location>
        <begin position="11"/>
        <end position="127"/>
    </location>
</feature>
<evidence type="ECO:0000256" key="3">
    <source>
        <dbReference type="ARBA" id="ARBA00022692"/>
    </source>
</evidence>
<evidence type="ECO:0000259" key="7">
    <source>
        <dbReference type="Pfam" id="PF04138"/>
    </source>
</evidence>
<name>A0A7C0Y488_DESA2</name>
<gene>
    <name evidence="8" type="ORF">ENG63_04565</name>
</gene>
<proteinExistence type="inferred from homology"/>
<evidence type="ECO:0000256" key="6">
    <source>
        <dbReference type="SAM" id="Phobius"/>
    </source>
</evidence>
<evidence type="ECO:0000256" key="1">
    <source>
        <dbReference type="ARBA" id="ARBA00004141"/>
    </source>
</evidence>
<dbReference type="InterPro" id="IPR007267">
    <property type="entry name" value="GtrA_DPMS_TM"/>
</dbReference>
<evidence type="ECO:0000256" key="4">
    <source>
        <dbReference type="ARBA" id="ARBA00022989"/>
    </source>
</evidence>
<dbReference type="AlphaFoldDB" id="A0A7C0Y488"/>
<dbReference type="Proteomes" id="UP000886289">
    <property type="component" value="Unassembled WGS sequence"/>
</dbReference>
<dbReference type="InterPro" id="IPR051401">
    <property type="entry name" value="GtrA_CellWall_Glycosyl"/>
</dbReference>
<dbReference type="PANTHER" id="PTHR38459">
    <property type="entry name" value="PROPHAGE BACTOPRENOL-LINKED GLUCOSE TRANSLOCASE HOMOLOG"/>
    <property type="match status" value="1"/>
</dbReference>
<accession>A0A7C0Y488</accession>
<feature type="transmembrane region" description="Helical" evidence="6">
    <location>
        <begin position="12"/>
        <end position="30"/>
    </location>
</feature>
<dbReference type="EMBL" id="DRBS01000179">
    <property type="protein sequence ID" value="HDD44117.1"/>
    <property type="molecule type" value="Genomic_DNA"/>
</dbReference>
<comment type="similarity">
    <text evidence="2">Belongs to the GtrA family.</text>
</comment>
<protein>
    <submittedName>
        <fullName evidence="8">GtrA family protein</fullName>
    </submittedName>
</protein>
<evidence type="ECO:0000256" key="5">
    <source>
        <dbReference type="ARBA" id="ARBA00023136"/>
    </source>
</evidence>
<keyword evidence="4 6" id="KW-1133">Transmembrane helix</keyword>
<dbReference type="Pfam" id="PF04138">
    <property type="entry name" value="GtrA_DPMS_TM"/>
    <property type="match status" value="1"/>
</dbReference>
<reference evidence="8" key="1">
    <citation type="journal article" date="2020" name="mSystems">
        <title>Genome- and Community-Level Interaction Insights into Carbon Utilization and Element Cycling Functions of Hydrothermarchaeota in Hydrothermal Sediment.</title>
        <authorList>
            <person name="Zhou Z."/>
            <person name="Liu Y."/>
            <person name="Xu W."/>
            <person name="Pan J."/>
            <person name="Luo Z.H."/>
            <person name="Li M."/>
        </authorList>
    </citation>
    <scope>NUCLEOTIDE SEQUENCE [LARGE SCALE GENOMIC DNA]</scope>
    <source>
        <strain evidence="8">HyVt-233</strain>
    </source>
</reference>
<dbReference type="GO" id="GO:0000271">
    <property type="term" value="P:polysaccharide biosynthetic process"/>
    <property type="evidence" value="ECO:0007669"/>
    <property type="project" value="InterPro"/>
</dbReference>